<reference evidence="2" key="1">
    <citation type="submission" date="2019-08" db="EMBL/GenBank/DDBJ databases">
        <title>The genome of the North American firefly Photinus pyralis.</title>
        <authorList>
            <consortium name="Photinus pyralis genome working group"/>
            <person name="Fallon T.R."/>
            <person name="Sander Lower S.E."/>
            <person name="Weng J.-K."/>
        </authorList>
    </citation>
    <scope>NUCLEOTIDE SEQUENCE</scope>
    <source>
        <strain evidence="2">TRF0915ILg1</strain>
        <tissue evidence="2">Whole body</tissue>
    </source>
</reference>
<organism evidence="2 3">
    <name type="scientific">Ignelater luminosus</name>
    <name type="common">Cucubano</name>
    <name type="synonym">Pyrophorus luminosus</name>
    <dbReference type="NCBI Taxonomy" id="2038154"/>
    <lineage>
        <taxon>Eukaryota</taxon>
        <taxon>Metazoa</taxon>
        <taxon>Ecdysozoa</taxon>
        <taxon>Arthropoda</taxon>
        <taxon>Hexapoda</taxon>
        <taxon>Insecta</taxon>
        <taxon>Pterygota</taxon>
        <taxon>Neoptera</taxon>
        <taxon>Endopterygota</taxon>
        <taxon>Coleoptera</taxon>
        <taxon>Polyphaga</taxon>
        <taxon>Elateriformia</taxon>
        <taxon>Elateroidea</taxon>
        <taxon>Elateridae</taxon>
        <taxon>Agrypninae</taxon>
        <taxon>Pyrophorini</taxon>
        <taxon>Ignelater</taxon>
    </lineage>
</organism>
<feature type="transmembrane region" description="Helical" evidence="1">
    <location>
        <begin position="127"/>
        <end position="145"/>
    </location>
</feature>
<accession>A0A8K0GGW9</accession>
<comment type="caution">
    <text evidence="2">The sequence shown here is derived from an EMBL/GenBank/DDBJ whole genome shotgun (WGS) entry which is preliminary data.</text>
</comment>
<keyword evidence="1" id="KW-0472">Membrane</keyword>
<dbReference type="AlphaFoldDB" id="A0A8K0GGW9"/>
<protein>
    <submittedName>
        <fullName evidence="2">Uncharacterized protein</fullName>
    </submittedName>
</protein>
<evidence type="ECO:0000313" key="3">
    <source>
        <dbReference type="Proteomes" id="UP000801492"/>
    </source>
</evidence>
<evidence type="ECO:0000256" key="1">
    <source>
        <dbReference type="SAM" id="Phobius"/>
    </source>
</evidence>
<gene>
    <name evidence="2" type="ORF">ILUMI_08561</name>
</gene>
<evidence type="ECO:0000313" key="2">
    <source>
        <dbReference type="EMBL" id="KAF2897613.1"/>
    </source>
</evidence>
<name>A0A8K0GGW9_IGNLU</name>
<sequence>MFSKLASIMYSLELNVRSLIQDVDSNVVEHFNSTVAKFVGGKQIHFSLRGSYSARCSAAVASFNTKRPHYTLHKTLCKSSPKTRIHNLEIIRQRKIRKAAIKRLGTRKVLQATTLEITAQYDKRNNLLYGVFVRVLMNLITPALASFSNMGLTTLAIITEMVLNISFVIRSVIL</sequence>
<keyword evidence="1" id="KW-0812">Transmembrane</keyword>
<dbReference type="OrthoDB" id="6780028at2759"/>
<dbReference type="EMBL" id="VTPC01004013">
    <property type="protein sequence ID" value="KAF2897613.1"/>
    <property type="molecule type" value="Genomic_DNA"/>
</dbReference>
<proteinExistence type="predicted"/>
<feature type="transmembrane region" description="Helical" evidence="1">
    <location>
        <begin position="151"/>
        <end position="173"/>
    </location>
</feature>
<keyword evidence="3" id="KW-1185">Reference proteome</keyword>
<keyword evidence="1" id="KW-1133">Transmembrane helix</keyword>
<dbReference type="Proteomes" id="UP000801492">
    <property type="component" value="Unassembled WGS sequence"/>
</dbReference>